<reference evidence="1 2" key="1">
    <citation type="submission" date="2015-01" db="EMBL/GenBank/DDBJ databases">
        <title>Evolution of Trichinella species and genotypes.</title>
        <authorList>
            <person name="Korhonen P.K."/>
            <person name="Edoardo P."/>
            <person name="Giuseppe L.R."/>
            <person name="Gasser R.B."/>
        </authorList>
    </citation>
    <scope>NUCLEOTIDE SEQUENCE [LARGE SCALE GENOMIC DNA]</scope>
    <source>
        <strain evidence="1">ISS176</strain>
    </source>
</reference>
<evidence type="ECO:0000313" key="1">
    <source>
        <dbReference type="EMBL" id="KRZ38827.1"/>
    </source>
</evidence>
<protein>
    <submittedName>
        <fullName evidence="1">Uncharacterized protein</fullName>
    </submittedName>
</protein>
<evidence type="ECO:0000313" key="2">
    <source>
        <dbReference type="Proteomes" id="UP000054826"/>
    </source>
</evidence>
<gene>
    <name evidence="1" type="ORF">T4C_3079</name>
</gene>
<name>A0A0V1JV26_TRIPS</name>
<dbReference type="Proteomes" id="UP000054826">
    <property type="component" value="Unassembled WGS sequence"/>
</dbReference>
<accession>A0A0V1JV26</accession>
<organism evidence="1 2">
    <name type="scientific">Trichinella pseudospiralis</name>
    <name type="common">Parasitic roundworm</name>
    <dbReference type="NCBI Taxonomy" id="6337"/>
    <lineage>
        <taxon>Eukaryota</taxon>
        <taxon>Metazoa</taxon>
        <taxon>Ecdysozoa</taxon>
        <taxon>Nematoda</taxon>
        <taxon>Enoplea</taxon>
        <taxon>Dorylaimia</taxon>
        <taxon>Trichinellida</taxon>
        <taxon>Trichinellidae</taxon>
        <taxon>Trichinella</taxon>
    </lineage>
</organism>
<dbReference type="AlphaFoldDB" id="A0A0V1JV26"/>
<sequence>MSTTSESFSSVECLVSVAVLLSTFYRIIACSLDEQNIYVLIHPLRIVDLASRSNHILCLLQLRSITEYLSCREH</sequence>
<comment type="caution">
    <text evidence="1">The sequence shown here is derived from an EMBL/GenBank/DDBJ whole genome shotgun (WGS) entry which is preliminary data.</text>
</comment>
<dbReference type="EMBL" id="JYDV01000041">
    <property type="protein sequence ID" value="KRZ38827.1"/>
    <property type="molecule type" value="Genomic_DNA"/>
</dbReference>
<proteinExistence type="predicted"/>